<protein>
    <recommendedName>
        <fullName evidence="3">DUF4304 domain-containing protein</fullName>
    </recommendedName>
</protein>
<evidence type="ECO:0000313" key="2">
    <source>
        <dbReference type="Proteomes" id="UP001256588"/>
    </source>
</evidence>
<evidence type="ECO:0008006" key="3">
    <source>
        <dbReference type="Google" id="ProtNLM"/>
    </source>
</evidence>
<reference evidence="1 2" key="1">
    <citation type="submission" date="2023-07" db="EMBL/GenBank/DDBJ databases">
        <title>Sorghum-associated microbial communities from plants grown in Nebraska, USA.</title>
        <authorList>
            <person name="Schachtman D."/>
        </authorList>
    </citation>
    <scope>NUCLEOTIDE SEQUENCE [LARGE SCALE GENOMIC DNA]</scope>
    <source>
        <strain evidence="1 2">4099</strain>
    </source>
</reference>
<dbReference type="Proteomes" id="UP001256588">
    <property type="component" value="Unassembled WGS sequence"/>
</dbReference>
<sequence length="239" mass="27260">MVERACSLERFRKGTAEHQMEIVLDSGTHRHLRFSKPGTSCYSFNIVTWPGYLAISGDMGASVFSRLPDMLEFFRADQKWQADNPDRLYINTGYWAEKLVANDGSAKVFAADRLEVVLKERFDDFMAEIDLEEIHEGKELADMLWRHLTSQVRGEDVREVIEAGMEFEPEEYEGYGGAGDPGFEAFKSFRLADFWESASELEEYSFHLVWRMYAIAHAVIAYDTHHAAATSGSTVEMEA</sequence>
<name>A0ABU1XX93_9GAMM</name>
<accession>A0ABU1XX93</accession>
<comment type="caution">
    <text evidence="1">The sequence shown here is derived from an EMBL/GenBank/DDBJ whole genome shotgun (WGS) entry which is preliminary data.</text>
</comment>
<gene>
    <name evidence="1" type="ORF">J2W68_002114</name>
</gene>
<evidence type="ECO:0000313" key="1">
    <source>
        <dbReference type="EMBL" id="MDR7193380.1"/>
    </source>
</evidence>
<organism evidence="1 2">
    <name type="scientific">Luteimonas terrae</name>
    <dbReference type="NCBI Taxonomy" id="1530191"/>
    <lineage>
        <taxon>Bacteria</taxon>
        <taxon>Pseudomonadati</taxon>
        <taxon>Pseudomonadota</taxon>
        <taxon>Gammaproteobacteria</taxon>
        <taxon>Lysobacterales</taxon>
        <taxon>Lysobacteraceae</taxon>
        <taxon>Luteimonas</taxon>
    </lineage>
</organism>
<keyword evidence="2" id="KW-1185">Reference proteome</keyword>
<dbReference type="EMBL" id="JAVDWO010000007">
    <property type="protein sequence ID" value="MDR7193380.1"/>
    <property type="molecule type" value="Genomic_DNA"/>
</dbReference>
<proteinExistence type="predicted"/>
<dbReference type="RefSeq" id="WP_310235524.1">
    <property type="nucleotide sequence ID" value="NZ_JAVDWO010000007.1"/>
</dbReference>